<evidence type="ECO:0000313" key="2">
    <source>
        <dbReference type="EMBL" id="GJT50410.1"/>
    </source>
</evidence>
<evidence type="ECO:0000313" key="3">
    <source>
        <dbReference type="Proteomes" id="UP001151760"/>
    </source>
</evidence>
<feature type="compositionally biased region" description="Basic residues" evidence="1">
    <location>
        <begin position="311"/>
        <end position="323"/>
    </location>
</feature>
<reference evidence="2" key="1">
    <citation type="journal article" date="2022" name="Int. J. Mol. Sci.">
        <title>Draft Genome of Tanacetum Coccineum: Genomic Comparison of Closely Related Tanacetum-Family Plants.</title>
        <authorList>
            <person name="Yamashiro T."/>
            <person name="Shiraishi A."/>
            <person name="Nakayama K."/>
            <person name="Satake H."/>
        </authorList>
    </citation>
    <scope>NUCLEOTIDE SEQUENCE</scope>
</reference>
<keyword evidence="3" id="KW-1185">Reference proteome</keyword>
<protein>
    <submittedName>
        <fullName evidence="2">Uncharacterized protein</fullName>
    </submittedName>
</protein>
<feature type="region of interest" description="Disordered" evidence="1">
    <location>
        <begin position="90"/>
        <end position="111"/>
    </location>
</feature>
<dbReference type="EMBL" id="BQNB010016318">
    <property type="protein sequence ID" value="GJT50410.1"/>
    <property type="molecule type" value="Genomic_DNA"/>
</dbReference>
<comment type="caution">
    <text evidence="2">The sequence shown here is derived from an EMBL/GenBank/DDBJ whole genome shotgun (WGS) entry which is preliminary data.</text>
</comment>
<gene>
    <name evidence="2" type="ORF">Tco_0976567</name>
</gene>
<feature type="region of interest" description="Disordered" evidence="1">
    <location>
        <begin position="309"/>
        <end position="335"/>
    </location>
</feature>
<evidence type="ECO:0000256" key="1">
    <source>
        <dbReference type="SAM" id="MobiDB-lite"/>
    </source>
</evidence>
<sequence>MEEKAADFITPIKISALGERARSTDKGKRYKRKTRTINKDISTGLDAKVKVSPGRVIISSCSAGVNTGSTPVSTPSIVQKVNVIISSPVKGQREGKAPMSTEDVQATKRTKEQIRQEEADLAKAMRLQALHDEEAARQKRKAKVQEAAQHYSEEDWDNIRAKLEANAELVKDVLGENVTSDDFAKRMVDMINQRKKYFAKQKAKAGRNKPMTQVEQRTYMATYLKNQGTWKPTQLKKLTFAELKEEFEKLVRSIESFVPKDSEIEKTRVKRAGIELQKESSKKQKTIGIEEESAAEPVVAKEEDIEEQIKKRGKRKKQKARKGIHADKTAQHEVEEDMEALVKANDTNSSSGTDIPISAVPVAIKPPSIANWKIIKLGKKGVYQIIREDGTYITYINFGAMLKSISRDDLTELYSLVMQRVHCLNLESADIYMLTERRYPLPADVCQAMLSKKLQGDKKDEACY</sequence>
<reference evidence="2" key="2">
    <citation type="submission" date="2022-01" db="EMBL/GenBank/DDBJ databases">
        <authorList>
            <person name="Yamashiro T."/>
            <person name="Shiraishi A."/>
            <person name="Satake H."/>
            <person name="Nakayama K."/>
        </authorList>
    </citation>
    <scope>NUCLEOTIDE SEQUENCE</scope>
</reference>
<dbReference type="Proteomes" id="UP001151760">
    <property type="component" value="Unassembled WGS sequence"/>
</dbReference>
<feature type="compositionally biased region" description="Basic and acidic residues" evidence="1">
    <location>
        <begin position="324"/>
        <end position="333"/>
    </location>
</feature>
<name>A0ABQ5EHN2_9ASTR</name>
<proteinExistence type="predicted"/>
<accession>A0ABQ5EHN2</accession>
<organism evidence="2 3">
    <name type="scientific">Tanacetum coccineum</name>
    <dbReference type="NCBI Taxonomy" id="301880"/>
    <lineage>
        <taxon>Eukaryota</taxon>
        <taxon>Viridiplantae</taxon>
        <taxon>Streptophyta</taxon>
        <taxon>Embryophyta</taxon>
        <taxon>Tracheophyta</taxon>
        <taxon>Spermatophyta</taxon>
        <taxon>Magnoliopsida</taxon>
        <taxon>eudicotyledons</taxon>
        <taxon>Gunneridae</taxon>
        <taxon>Pentapetalae</taxon>
        <taxon>asterids</taxon>
        <taxon>campanulids</taxon>
        <taxon>Asterales</taxon>
        <taxon>Asteraceae</taxon>
        <taxon>Asteroideae</taxon>
        <taxon>Anthemideae</taxon>
        <taxon>Anthemidinae</taxon>
        <taxon>Tanacetum</taxon>
    </lineage>
</organism>